<comment type="caution">
    <text evidence="6">The sequence shown here is derived from an EMBL/GenBank/DDBJ whole genome shotgun (WGS) entry which is preliminary data.</text>
</comment>
<keyword evidence="1" id="KW-0489">Methyltransferase</keyword>
<dbReference type="Gene3D" id="3.40.50.150">
    <property type="entry name" value="Vaccinia Virus protein VP39"/>
    <property type="match status" value="1"/>
</dbReference>
<dbReference type="EMBL" id="CAXAMN010001403">
    <property type="protein sequence ID" value="CAK8994137.1"/>
    <property type="molecule type" value="Genomic_DNA"/>
</dbReference>
<feature type="region of interest" description="Disordered" evidence="4">
    <location>
        <begin position="578"/>
        <end position="605"/>
    </location>
</feature>
<accession>A0ABP0HV88</accession>
<dbReference type="PANTHER" id="PTHR33153">
    <property type="entry name" value="MYND-TYPE DOMAIN-CONTAINING PROTEIN"/>
    <property type="match status" value="1"/>
</dbReference>
<keyword evidence="3" id="KW-0949">S-adenosyl-L-methionine</keyword>
<dbReference type="Pfam" id="PF00145">
    <property type="entry name" value="DNA_methylase"/>
    <property type="match status" value="1"/>
</dbReference>
<name>A0ABP0HV88_9DINO</name>
<evidence type="ECO:0000313" key="7">
    <source>
        <dbReference type="Proteomes" id="UP001642484"/>
    </source>
</evidence>
<keyword evidence="7" id="KW-1185">Reference proteome</keyword>
<protein>
    <recommendedName>
        <fullName evidence="5">DUF7869 domain-containing protein</fullName>
    </recommendedName>
</protein>
<evidence type="ECO:0000259" key="5">
    <source>
        <dbReference type="Pfam" id="PF25273"/>
    </source>
</evidence>
<dbReference type="PROSITE" id="PS00094">
    <property type="entry name" value="C5_MTASE_1"/>
    <property type="match status" value="1"/>
</dbReference>
<organism evidence="6 7">
    <name type="scientific">Durusdinium trenchii</name>
    <dbReference type="NCBI Taxonomy" id="1381693"/>
    <lineage>
        <taxon>Eukaryota</taxon>
        <taxon>Sar</taxon>
        <taxon>Alveolata</taxon>
        <taxon>Dinophyceae</taxon>
        <taxon>Suessiales</taxon>
        <taxon>Symbiodiniaceae</taxon>
        <taxon>Durusdinium</taxon>
    </lineage>
</organism>
<keyword evidence="2" id="KW-0808">Transferase</keyword>
<dbReference type="Proteomes" id="UP001642484">
    <property type="component" value="Unassembled WGS sequence"/>
</dbReference>
<reference evidence="6 7" key="1">
    <citation type="submission" date="2024-02" db="EMBL/GenBank/DDBJ databases">
        <authorList>
            <person name="Chen Y."/>
            <person name="Shah S."/>
            <person name="Dougan E. K."/>
            <person name="Thang M."/>
            <person name="Chan C."/>
        </authorList>
    </citation>
    <scope>NUCLEOTIDE SEQUENCE [LARGE SCALE GENOMIC DNA]</scope>
</reference>
<evidence type="ECO:0000256" key="3">
    <source>
        <dbReference type="ARBA" id="ARBA00022691"/>
    </source>
</evidence>
<feature type="domain" description="DUF7869" evidence="5">
    <location>
        <begin position="214"/>
        <end position="294"/>
    </location>
</feature>
<dbReference type="InterPro" id="IPR029063">
    <property type="entry name" value="SAM-dependent_MTases_sf"/>
</dbReference>
<dbReference type="InterPro" id="IPR001525">
    <property type="entry name" value="C5_MeTfrase"/>
</dbReference>
<evidence type="ECO:0000256" key="2">
    <source>
        <dbReference type="ARBA" id="ARBA00022679"/>
    </source>
</evidence>
<dbReference type="InterPro" id="IPR057191">
    <property type="entry name" value="DUF7869"/>
</dbReference>
<evidence type="ECO:0000313" key="6">
    <source>
        <dbReference type="EMBL" id="CAK8994137.1"/>
    </source>
</evidence>
<dbReference type="Pfam" id="PF25273">
    <property type="entry name" value="DUF7869"/>
    <property type="match status" value="1"/>
</dbReference>
<evidence type="ECO:0000256" key="4">
    <source>
        <dbReference type="SAM" id="MobiDB-lite"/>
    </source>
</evidence>
<dbReference type="SUPFAM" id="SSF53335">
    <property type="entry name" value="S-adenosyl-L-methionine-dependent methyltransferases"/>
    <property type="match status" value="1"/>
</dbReference>
<proteinExistence type="predicted"/>
<dbReference type="PANTHER" id="PTHR33153:SF3">
    <property type="entry name" value="TRAFFICKING PROTEIN PARTICLE COMPLEX SUBUNIT 11 DOMAIN-CONTAINING PROTEIN"/>
    <property type="match status" value="1"/>
</dbReference>
<feature type="region of interest" description="Disordered" evidence="4">
    <location>
        <begin position="336"/>
        <end position="363"/>
    </location>
</feature>
<evidence type="ECO:0000256" key="1">
    <source>
        <dbReference type="ARBA" id="ARBA00022603"/>
    </source>
</evidence>
<sequence>MPDKFEMPLSQLDASRDEDFQQRYITNFFQNIDQAYASLTTQPSGPGTMHGPRRYLPHGQVIDLFWEYVAFESYHGHQPASLATFARTFNKVYGSKHLRFREVAEHAQCDSCSKYKQSIGQARTADEKTRLQRQYSGHLLSQWLDRQFYWAVRSLSQSFFSTQIHLVNKLTMQLLESSINALCIDGMDQSKLKTPRLGYKHRASKTFEKLYRPTLHLTVCWLHGHMIEMAVGDEDMKKNSESQTEIMARCINNAYHEYGGLPAGLHLQADNCFREQKNQYIMSWACLLVTMTVYRAGGDVMLITKRWLADNEILQIFALVPEATAAEMRRGIQRPTGVAARTAEPEPDENMFQSSDNEEPVESGGHIFEESEAEAPKDMDKVEHTFLCENDTNKLEFLYRAFPDACHIFTDMVDVAKGRARDFKKLGHPFMPVPEVDLLVSGFPCVSISMLTVTPGSINDKTCASGNGFYCVQSYVKKQKPSLILLENVKSFTHKREVDGGQRPVDVVVNKLTRLGYLASFGVYNTASYGIPQSRGRTYMAFIAMDESGTNDAFETRFRTSMDSFKLKPCSLSMCLDRSGPDMPLRKPPTSKRPNQPPPKWKDDFKRKADEIGPAYTQQALKDLKELPSLQLPERELSILAVACTDLWVTYGIDVWQEEETVLLQGIGLEEYYKLHMNTLSERLVKSFTGNSSFLGMSEVVAIARSIAVSRFREGEMLSMRLDHKLQPKDHLDSQIGVLWIDDGCHKALAAFINLLGLLAIASSFSDESLQNSNVKALLESLLRIPSVLKVVPEDDTSAVSGQIGRIIKQNADAQVQPVSSFDWALMLQGLQKSDASLTYTAALALYNEHPLVKDGSSGNGSVSIDNRKAAAIKHWMEGSTPEVLSLLQKSQHDIPFAMGPWGEALAQFPWLFVGSTVSLPKEEAQLPDMQPLEGETWISVDWSLPLTPEAHLALFQRIEADFAIATSLVTDVKAKKRYRAKEADLLVLRNTISLWFQLKDHCGTKVSCAAIDSNLRSGSVSDEEFTDLLKIQPKTFAVSMLPCCKQNMLIEAQKKEETICMEVESSRIEVRNAKWSYFKAALKRDQLLLRNVESAPAKLAAMQHRLEMRWREEQAAAGEKAVKAYMTKWLRVVSIDKVEHMAKEVADYLRFIATRNLLSFAKCHNSTVENTCVIGYADLNAPNAQSKTRVNDIARALAMLNDMNGDLNVSVVEFPDTPRASSKRGLADEELEIQTSFWSVKQFCDVRFILPFELHAVGETLTKRRRWSTGRLVVSSANADTNKWLNSSELSIAGRPLSTDTIYLPRQRDLLLPESVSADDDLRLADRTRPSPEQVSAQKGREKMNAMWGSLFKLSEWSPPGPVLLVNLTGYVEDCGVSVFDLKTAAATGGQCSFKDRLHYLSLHFLDSPEFGAARILRELSDAWLDGKADLAGAKFQKDPPTLPEEDIAKIPGAKVAAGAIDQLKLEVLVRDGTKIIIKPDEARFWQVQGDGLAADFESLESHHRQNFMECPLVLNDGSVVYYSPCEIVATERPEATSGDSGIAAPPVWPSLEELEKQDTISERVMSEVAGVELVAGSSGAVYLLASKDKTIPKRAQLGGYGTGQYVNADAGEGVPYEFPTGDQELVQFDECSLKPDSSNVETMTLYKLIVTVEKAKKLAAVNMSFLDALLRCEALRSL</sequence>
<dbReference type="InterPro" id="IPR018117">
    <property type="entry name" value="C5_DNA_meth_AS"/>
</dbReference>
<gene>
    <name evidence="6" type="ORF">CCMP2556_LOCUS3528</name>
</gene>